<dbReference type="InterPro" id="IPR018247">
    <property type="entry name" value="EF_Hand_1_Ca_BS"/>
</dbReference>
<dbReference type="EMBL" id="AP014548">
    <property type="protein sequence ID" value="BAO56495.1"/>
    <property type="molecule type" value="Genomic_DNA"/>
</dbReference>
<accession>W8VST7</accession>
<sequence length="238" mass="27790">MKYISFLFIVFAFAKANSQQDSIQFTAKEIIEKSIDFHDPDNNWPTFDATFTIKMEMPEKADRISKIQINLPEEIFALTSTTVSESTSYYVNKYSVSMAKGGKIIEDVSDKDRDRAMTMKDYYTYLYGLPMKLNDTGTIVHDHVAKVWFWNINAYKVKVTYTQEVGSDVWYFYFDTDSFALEAYQFFKTDQNGEILQDSGEYILMNDLKVIEGIKIPAERNWYYNKNTLFLAKDLIVD</sequence>
<proteinExistence type="predicted"/>
<dbReference type="Proteomes" id="UP000031760">
    <property type="component" value="Chromosome"/>
</dbReference>
<evidence type="ECO:0000313" key="2">
    <source>
        <dbReference type="Proteomes" id="UP000031760"/>
    </source>
</evidence>
<dbReference type="STRING" id="1454201.NMS_2486"/>
<evidence type="ECO:0000313" key="1">
    <source>
        <dbReference type="EMBL" id="BAO56495.1"/>
    </source>
</evidence>
<dbReference type="PROSITE" id="PS00018">
    <property type="entry name" value="EF_HAND_1"/>
    <property type="match status" value="1"/>
</dbReference>
<keyword evidence="2" id="KW-1185">Reference proteome</keyword>
<dbReference type="OrthoDB" id="1489248at2"/>
<protein>
    <submittedName>
        <fullName evidence="1">Uncharacterized protein</fullName>
    </submittedName>
</protein>
<dbReference type="HOGENOM" id="CLU_1248449_0_0_10"/>
<dbReference type="Pfam" id="PF20113">
    <property type="entry name" value="DUF6503"/>
    <property type="match status" value="1"/>
</dbReference>
<gene>
    <name evidence="1" type="ORF">NMS_2486</name>
</gene>
<dbReference type="InterPro" id="IPR045444">
    <property type="entry name" value="DUF6503"/>
</dbReference>
<reference evidence="1 2" key="1">
    <citation type="journal article" date="2014" name="Proc. Natl. Acad. Sci. U.S.A.">
        <title>Functional characterization of flavobacteria rhodopsins reveals a unique class of light-driven chloride pump in bacteria.</title>
        <authorList>
            <person name="Yoshizawa S."/>
            <person name="Kumagai Y."/>
            <person name="Kim H."/>
            <person name="Ogura Y."/>
            <person name="Hayashi T."/>
            <person name="Iwasaki W."/>
            <person name="DeLong E.F."/>
            <person name="Kogure K."/>
        </authorList>
    </citation>
    <scope>NUCLEOTIDE SEQUENCE [LARGE SCALE GENOMIC DNA]</scope>
    <source>
        <strain evidence="1 2">S1-08</strain>
    </source>
</reference>
<name>W8VST7_9FLAO</name>
<organism evidence="1 2">
    <name type="scientific">Nonlabens marinus S1-08</name>
    <dbReference type="NCBI Taxonomy" id="1454201"/>
    <lineage>
        <taxon>Bacteria</taxon>
        <taxon>Pseudomonadati</taxon>
        <taxon>Bacteroidota</taxon>
        <taxon>Flavobacteriia</taxon>
        <taxon>Flavobacteriales</taxon>
        <taxon>Flavobacteriaceae</taxon>
        <taxon>Nonlabens</taxon>
    </lineage>
</organism>
<dbReference type="AlphaFoldDB" id="W8VST7"/>
<dbReference type="KEGG" id="nmf:NMS_2486"/>
<dbReference type="RefSeq" id="WP_041496986.1">
    <property type="nucleotide sequence ID" value="NZ_AP014548.1"/>
</dbReference>